<comment type="similarity">
    <text evidence="2">Belongs to the SusD family.</text>
</comment>
<evidence type="ECO:0000259" key="7">
    <source>
        <dbReference type="Pfam" id="PF07980"/>
    </source>
</evidence>
<evidence type="ECO:0000259" key="8">
    <source>
        <dbReference type="Pfam" id="PF14322"/>
    </source>
</evidence>
<sequence>MKILQKLYLLSFLMLFAACSDKSFDIQPTDQLTDALVWQTPANAGLFLNDIYNSLTPGPQSEAFTNLPTEISNDPLDNFSDNSFSSSVLSTIPSFSTFAPGSYSPSVPMFTPHWKNMYASIRKCNIFIENVAAADFDAEAKKPLLAQAKFLRAYFYKSLMDLYGGVPIITKALNQDKDGAAIFNARNTYEECVAFIQKECGEAAADLPLKVEAKDAGRATKGAALALKGETELYAGKWPEAAATNLAIMQSGAGYSLFSDYAAQFYGANENNSEVIFDIQYAANVKDQDHIKEQYFSPLMVSEGKGWGAVLPTQELVDCYEFLDGKTEAEGSALFDPANPYLNRDKRFYASIIYDGSTWRKDVIYTRLGIPNNGNELAGSGVAGKGRTGYFFRKLIDPSVVPGTSSGVNVIIFRYAEVLLNYAEAKNEASGPDESVYDAVKLVRERAGLKGLPEGLNKDQMRTRIRRERRVELAFEGKRLFDLWRWRIAEEVFSQPLHGMKITVVNGKPVYERINVNNGKIKFDPSKNYLFPIPQSIIAQNPKIIQNPNY</sequence>
<dbReference type="PROSITE" id="PS51257">
    <property type="entry name" value="PROKAR_LIPOPROTEIN"/>
    <property type="match status" value="1"/>
</dbReference>
<keyword evidence="5" id="KW-0998">Cell outer membrane</keyword>
<dbReference type="Pfam" id="PF14322">
    <property type="entry name" value="SusD-like_3"/>
    <property type="match status" value="1"/>
</dbReference>
<evidence type="ECO:0000313" key="9">
    <source>
        <dbReference type="EMBL" id="TKC62368.1"/>
    </source>
</evidence>
<keyword evidence="4" id="KW-0472">Membrane</keyword>
<dbReference type="InterPro" id="IPR012944">
    <property type="entry name" value="SusD_RagB_dom"/>
</dbReference>
<dbReference type="Proteomes" id="UP000309594">
    <property type="component" value="Unassembled WGS sequence"/>
</dbReference>
<dbReference type="EMBL" id="SWDX01000003">
    <property type="protein sequence ID" value="TKC62368.1"/>
    <property type="molecule type" value="Genomic_DNA"/>
</dbReference>
<comment type="caution">
    <text evidence="9">The sequence shown here is derived from an EMBL/GenBank/DDBJ whole genome shotgun (WGS) entry which is preliminary data.</text>
</comment>
<dbReference type="InterPro" id="IPR011990">
    <property type="entry name" value="TPR-like_helical_dom_sf"/>
</dbReference>
<comment type="subcellular location">
    <subcellularLocation>
        <location evidence="1">Cell outer membrane</location>
    </subcellularLocation>
</comment>
<accession>A0A4U1GEL3</accession>
<evidence type="ECO:0000256" key="1">
    <source>
        <dbReference type="ARBA" id="ARBA00004442"/>
    </source>
</evidence>
<evidence type="ECO:0000256" key="6">
    <source>
        <dbReference type="SAM" id="SignalP"/>
    </source>
</evidence>
<organism evidence="9 10">
    <name type="scientific">Pedobacter hiemivivus</name>
    <dbReference type="NCBI Taxonomy" id="2530454"/>
    <lineage>
        <taxon>Bacteria</taxon>
        <taxon>Pseudomonadati</taxon>
        <taxon>Bacteroidota</taxon>
        <taxon>Sphingobacteriia</taxon>
        <taxon>Sphingobacteriales</taxon>
        <taxon>Sphingobacteriaceae</taxon>
        <taxon>Pedobacter</taxon>
    </lineage>
</organism>
<evidence type="ECO:0000313" key="10">
    <source>
        <dbReference type="Proteomes" id="UP000309594"/>
    </source>
</evidence>
<dbReference type="GO" id="GO:0009279">
    <property type="term" value="C:cell outer membrane"/>
    <property type="evidence" value="ECO:0007669"/>
    <property type="project" value="UniProtKB-SubCell"/>
</dbReference>
<evidence type="ECO:0000256" key="5">
    <source>
        <dbReference type="ARBA" id="ARBA00023237"/>
    </source>
</evidence>
<gene>
    <name evidence="9" type="ORF">FBD94_09110</name>
</gene>
<evidence type="ECO:0000256" key="2">
    <source>
        <dbReference type="ARBA" id="ARBA00006275"/>
    </source>
</evidence>
<proteinExistence type="inferred from homology"/>
<feature type="domain" description="RagB/SusD" evidence="7">
    <location>
        <begin position="274"/>
        <end position="550"/>
    </location>
</feature>
<evidence type="ECO:0000256" key="4">
    <source>
        <dbReference type="ARBA" id="ARBA00023136"/>
    </source>
</evidence>
<dbReference type="SUPFAM" id="SSF48452">
    <property type="entry name" value="TPR-like"/>
    <property type="match status" value="1"/>
</dbReference>
<dbReference type="InterPro" id="IPR033985">
    <property type="entry name" value="SusD-like_N"/>
</dbReference>
<dbReference type="Gene3D" id="1.25.40.390">
    <property type="match status" value="1"/>
</dbReference>
<name>A0A4U1GEL3_9SPHI</name>
<feature type="signal peptide" evidence="6">
    <location>
        <begin position="1"/>
        <end position="17"/>
    </location>
</feature>
<keyword evidence="3 6" id="KW-0732">Signal</keyword>
<protein>
    <submittedName>
        <fullName evidence="9">RagB/SusD family nutrient uptake outer membrane protein</fullName>
    </submittedName>
</protein>
<dbReference type="AlphaFoldDB" id="A0A4U1GEL3"/>
<dbReference type="RefSeq" id="WP_136879971.1">
    <property type="nucleotide sequence ID" value="NZ_SWDX01000003.1"/>
</dbReference>
<feature type="domain" description="SusD-like N-terminal" evidence="8">
    <location>
        <begin position="101"/>
        <end position="227"/>
    </location>
</feature>
<dbReference type="Pfam" id="PF07980">
    <property type="entry name" value="SusD_RagB"/>
    <property type="match status" value="1"/>
</dbReference>
<feature type="chain" id="PRO_5020348169" evidence="6">
    <location>
        <begin position="18"/>
        <end position="550"/>
    </location>
</feature>
<evidence type="ECO:0000256" key="3">
    <source>
        <dbReference type="ARBA" id="ARBA00022729"/>
    </source>
</evidence>
<reference evidence="9 10" key="1">
    <citation type="submission" date="2019-04" db="EMBL/GenBank/DDBJ databases">
        <title>Pedobacter sp. RP-1-16 sp. nov., isolated from Arctic soil.</title>
        <authorList>
            <person name="Dahal R.H."/>
            <person name="Kim D.-U."/>
        </authorList>
    </citation>
    <scope>NUCLEOTIDE SEQUENCE [LARGE SCALE GENOMIC DNA]</scope>
    <source>
        <strain evidence="9 10">RP-1-16</strain>
    </source>
</reference>